<comment type="caution">
    <text evidence="2">The sequence shown here is derived from an EMBL/GenBank/DDBJ whole genome shotgun (WGS) entry which is preliminary data.</text>
</comment>
<dbReference type="Proteomes" id="UP001311232">
    <property type="component" value="Unassembled WGS sequence"/>
</dbReference>
<evidence type="ECO:0000313" key="2">
    <source>
        <dbReference type="EMBL" id="KAK5605265.1"/>
    </source>
</evidence>
<accession>A0AAV9R9R8</accession>
<keyword evidence="3" id="KW-1185">Reference proteome</keyword>
<dbReference type="EMBL" id="JAHHUM010002309">
    <property type="protein sequence ID" value="KAK5605265.1"/>
    <property type="molecule type" value="Genomic_DNA"/>
</dbReference>
<sequence>MVWKRAEQSRGPSGQTVRMLAMVQMQPGRPPAAEQEPGRSAADEQESGRPAMERRGPSERAVQRPPTERRGPSGNPVRELTAEELRTAGTTVELWRLGTMLESGAGTARALESGQGTAGALDETVGYGLENLVGHQKICGRALKICGRPLKGLKTKAVCPGTSTE</sequence>
<name>A0AAV9R9R8_9TELE</name>
<feature type="region of interest" description="Disordered" evidence="1">
    <location>
        <begin position="1"/>
        <end position="79"/>
    </location>
</feature>
<reference evidence="2 3" key="1">
    <citation type="submission" date="2021-06" db="EMBL/GenBank/DDBJ databases">
        <authorList>
            <person name="Palmer J.M."/>
        </authorList>
    </citation>
    <scope>NUCLEOTIDE SEQUENCE [LARGE SCALE GENOMIC DNA]</scope>
    <source>
        <strain evidence="2 3">MEX-2019</strain>
        <tissue evidence="2">Muscle</tissue>
    </source>
</reference>
<protein>
    <submittedName>
        <fullName evidence="2">Uncharacterized protein</fullName>
    </submittedName>
</protein>
<evidence type="ECO:0000313" key="3">
    <source>
        <dbReference type="Proteomes" id="UP001311232"/>
    </source>
</evidence>
<evidence type="ECO:0000256" key="1">
    <source>
        <dbReference type="SAM" id="MobiDB-lite"/>
    </source>
</evidence>
<dbReference type="AlphaFoldDB" id="A0AAV9R9R8"/>
<proteinExistence type="predicted"/>
<gene>
    <name evidence="2" type="ORF">CRENBAI_017067</name>
</gene>
<organism evidence="2 3">
    <name type="scientific">Crenichthys baileyi</name>
    <name type="common">White River springfish</name>
    <dbReference type="NCBI Taxonomy" id="28760"/>
    <lineage>
        <taxon>Eukaryota</taxon>
        <taxon>Metazoa</taxon>
        <taxon>Chordata</taxon>
        <taxon>Craniata</taxon>
        <taxon>Vertebrata</taxon>
        <taxon>Euteleostomi</taxon>
        <taxon>Actinopterygii</taxon>
        <taxon>Neopterygii</taxon>
        <taxon>Teleostei</taxon>
        <taxon>Neoteleostei</taxon>
        <taxon>Acanthomorphata</taxon>
        <taxon>Ovalentaria</taxon>
        <taxon>Atherinomorphae</taxon>
        <taxon>Cyprinodontiformes</taxon>
        <taxon>Goodeidae</taxon>
        <taxon>Crenichthys</taxon>
    </lineage>
</organism>
<feature type="compositionally biased region" description="Basic and acidic residues" evidence="1">
    <location>
        <begin position="51"/>
        <end position="71"/>
    </location>
</feature>